<dbReference type="GO" id="GO:0046872">
    <property type="term" value="F:metal ion binding"/>
    <property type="evidence" value="ECO:0007669"/>
    <property type="project" value="UniProtKB-KW"/>
</dbReference>
<evidence type="ECO:0000256" key="5">
    <source>
        <dbReference type="ARBA" id="ARBA00013078"/>
    </source>
</evidence>
<evidence type="ECO:0000256" key="10">
    <source>
        <dbReference type="HAMAP-Rule" id="MF_00495"/>
    </source>
</evidence>
<dbReference type="SFLD" id="SFLDS00003">
    <property type="entry name" value="Haloacid_Dehalogenase"/>
    <property type="match status" value="1"/>
</dbReference>
<dbReference type="InterPro" id="IPR006439">
    <property type="entry name" value="HAD-SF_hydro_IA"/>
</dbReference>
<evidence type="ECO:0000313" key="12">
    <source>
        <dbReference type="Proteomes" id="UP000189800"/>
    </source>
</evidence>
<sequence length="222" mass="23727">MSKSVIIFDLDGTLIDSALDLATAVNRMLTKLDLPVVAIDTVKSWVGNGSYNLVTRALTHHGAPSDDKAVHDAHEIFLAEYSQIANDTTAYAGVHDGLATLQANGFRLALCTNKPYRFLAGILAAMGWSDSFDIVLGGDSLPTKKPDPAPLQHICTTLGVAIDDAIMVGDSKNDIQAGKACGMTTLALRYGYNYGEPIDSSEPDAAFDDFDGLVSWIVATYR</sequence>
<comment type="similarity">
    <text evidence="4 10">Belongs to the HAD-like hydrolase superfamily. CbbY/CbbZ/Gph/YieH family.</text>
</comment>
<dbReference type="GO" id="GO:0005829">
    <property type="term" value="C:cytosol"/>
    <property type="evidence" value="ECO:0007669"/>
    <property type="project" value="TreeGrafter"/>
</dbReference>
<dbReference type="InterPro" id="IPR041492">
    <property type="entry name" value="HAD_2"/>
</dbReference>
<dbReference type="EC" id="3.1.3.18" evidence="5 10"/>
<keyword evidence="7 10" id="KW-0378">Hydrolase</keyword>
<dbReference type="EMBL" id="MUYU01000006">
    <property type="protein sequence ID" value="OOS25504.1"/>
    <property type="molecule type" value="Genomic_DNA"/>
</dbReference>
<feature type="binding site" evidence="10">
    <location>
        <position position="9"/>
    </location>
    <ligand>
        <name>Mg(2+)</name>
        <dbReference type="ChEBI" id="CHEBI:18420"/>
    </ligand>
</feature>
<evidence type="ECO:0000256" key="1">
    <source>
        <dbReference type="ARBA" id="ARBA00000830"/>
    </source>
</evidence>
<comment type="pathway">
    <text evidence="3 10">Organic acid metabolism; glycolate biosynthesis; glycolate from 2-phosphoglycolate: step 1/1.</text>
</comment>
<dbReference type="InterPro" id="IPR023198">
    <property type="entry name" value="PGP-like_dom2"/>
</dbReference>
<evidence type="ECO:0000256" key="4">
    <source>
        <dbReference type="ARBA" id="ARBA00006171"/>
    </source>
</evidence>
<dbReference type="NCBIfam" id="NF009695">
    <property type="entry name" value="PRK13222.1-2"/>
    <property type="match status" value="1"/>
</dbReference>
<dbReference type="CDD" id="cd16417">
    <property type="entry name" value="HAD_PGPase"/>
    <property type="match status" value="1"/>
</dbReference>
<comment type="function">
    <text evidence="10">Specifically catalyzes the dephosphorylation of 2-phosphoglycolate. Is involved in the dissimilation of the intracellular 2-phosphoglycolate formed during the DNA repair of 3'-phosphoglycolate ends, a major class of DNA lesions induced by oxidative stress.</text>
</comment>
<dbReference type="RefSeq" id="WP_078253259.1">
    <property type="nucleotide sequence ID" value="NZ_MUYU01000006.1"/>
</dbReference>
<feature type="active site" description="Nucleophile" evidence="10">
    <location>
        <position position="9"/>
    </location>
</feature>
<dbReference type="Pfam" id="PF13419">
    <property type="entry name" value="HAD_2"/>
    <property type="match status" value="1"/>
</dbReference>
<dbReference type="SUPFAM" id="SSF56784">
    <property type="entry name" value="HAD-like"/>
    <property type="match status" value="1"/>
</dbReference>
<dbReference type="UniPathway" id="UPA00865">
    <property type="reaction ID" value="UER00834"/>
</dbReference>
<dbReference type="InterPro" id="IPR050155">
    <property type="entry name" value="HAD-like_hydrolase_sf"/>
</dbReference>
<comment type="catalytic activity">
    <reaction evidence="1 10">
        <text>2-phosphoglycolate + H2O = glycolate + phosphate</text>
        <dbReference type="Rhea" id="RHEA:14369"/>
        <dbReference type="ChEBI" id="CHEBI:15377"/>
        <dbReference type="ChEBI" id="CHEBI:29805"/>
        <dbReference type="ChEBI" id="CHEBI:43474"/>
        <dbReference type="ChEBI" id="CHEBI:58033"/>
        <dbReference type="EC" id="3.1.3.18"/>
    </reaction>
</comment>
<evidence type="ECO:0000256" key="8">
    <source>
        <dbReference type="ARBA" id="ARBA00022842"/>
    </source>
</evidence>
<dbReference type="Gene3D" id="3.40.50.1000">
    <property type="entry name" value="HAD superfamily/HAD-like"/>
    <property type="match status" value="1"/>
</dbReference>
<dbReference type="NCBIfam" id="TIGR01509">
    <property type="entry name" value="HAD-SF-IA-v3"/>
    <property type="match status" value="1"/>
</dbReference>
<evidence type="ECO:0000256" key="3">
    <source>
        <dbReference type="ARBA" id="ARBA00004818"/>
    </source>
</evidence>
<keyword evidence="6 10" id="KW-0479">Metal-binding</keyword>
<dbReference type="GO" id="GO:0008967">
    <property type="term" value="F:phosphoglycolate phosphatase activity"/>
    <property type="evidence" value="ECO:0007669"/>
    <property type="project" value="UniProtKB-UniRule"/>
</dbReference>
<dbReference type="NCBIfam" id="TIGR01449">
    <property type="entry name" value="PGP_bact"/>
    <property type="match status" value="1"/>
</dbReference>
<dbReference type="InterPro" id="IPR037512">
    <property type="entry name" value="PGPase_prok"/>
</dbReference>
<accession>A0A1T0CT47</accession>
<feature type="binding site" evidence="10">
    <location>
        <position position="11"/>
    </location>
    <ligand>
        <name>Mg(2+)</name>
        <dbReference type="ChEBI" id="CHEBI:18420"/>
    </ligand>
</feature>
<dbReference type="InterPro" id="IPR036412">
    <property type="entry name" value="HAD-like_sf"/>
</dbReference>
<dbReference type="GO" id="GO:0046295">
    <property type="term" value="P:glycolate biosynthetic process"/>
    <property type="evidence" value="ECO:0007669"/>
    <property type="project" value="UniProtKB-UniRule"/>
</dbReference>
<dbReference type="OrthoDB" id="9776368at2"/>
<dbReference type="STRING" id="470453.B0680_01325"/>
<comment type="caution">
    <text evidence="11">The sequence shown here is derived from an EMBL/GenBank/DDBJ whole genome shotgun (WGS) entry which is preliminary data.</text>
</comment>
<dbReference type="AlphaFoldDB" id="A0A1T0CT47"/>
<evidence type="ECO:0000256" key="2">
    <source>
        <dbReference type="ARBA" id="ARBA00001946"/>
    </source>
</evidence>
<keyword evidence="8 10" id="KW-0460">Magnesium</keyword>
<organism evidence="11 12">
    <name type="scientific">Moraxella pluranimalium</name>
    <dbReference type="NCBI Taxonomy" id="470453"/>
    <lineage>
        <taxon>Bacteria</taxon>
        <taxon>Pseudomonadati</taxon>
        <taxon>Pseudomonadota</taxon>
        <taxon>Gammaproteobacteria</taxon>
        <taxon>Moraxellales</taxon>
        <taxon>Moraxellaceae</taxon>
        <taxon>Moraxella</taxon>
    </lineage>
</organism>
<dbReference type="SFLD" id="SFLDG01129">
    <property type="entry name" value="C1.5:_HAD__Beta-PGM__Phosphata"/>
    <property type="match status" value="1"/>
</dbReference>
<dbReference type="PANTHER" id="PTHR43434">
    <property type="entry name" value="PHOSPHOGLYCOLATE PHOSPHATASE"/>
    <property type="match status" value="1"/>
</dbReference>
<evidence type="ECO:0000256" key="9">
    <source>
        <dbReference type="ARBA" id="ARBA00023277"/>
    </source>
</evidence>
<dbReference type="FunFam" id="3.40.50.1000:FF:000022">
    <property type="entry name" value="Phosphoglycolate phosphatase"/>
    <property type="match status" value="1"/>
</dbReference>
<comment type="cofactor">
    <cofactor evidence="2 10">
        <name>Mg(2+)</name>
        <dbReference type="ChEBI" id="CHEBI:18420"/>
    </cofactor>
</comment>
<gene>
    <name evidence="11" type="ORF">B0680_01325</name>
</gene>
<keyword evidence="12" id="KW-1185">Reference proteome</keyword>
<evidence type="ECO:0000256" key="6">
    <source>
        <dbReference type="ARBA" id="ARBA00022723"/>
    </source>
</evidence>
<reference evidence="11 12" key="1">
    <citation type="submission" date="2017-02" db="EMBL/GenBank/DDBJ databases">
        <title>Draft genome sequence of Moraxella pluranimalium CCUG 54913T type strain.</title>
        <authorList>
            <person name="Salva-Serra F."/>
            <person name="Engstrom-Jakobsson H."/>
            <person name="Thorell K."/>
            <person name="Jaen-Luchoro D."/>
            <person name="Gonzales-Siles L."/>
            <person name="Karlsson R."/>
            <person name="Yazdan S."/>
            <person name="Boulund F."/>
            <person name="Johnning A."/>
            <person name="Engstrand L."/>
            <person name="Kristiansson E."/>
            <person name="Moore E."/>
        </authorList>
    </citation>
    <scope>NUCLEOTIDE SEQUENCE [LARGE SCALE GENOMIC DNA]</scope>
    <source>
        <strain evidence="11 12">CCUG 54913</strain>
    </source>
</reference>
<dbReference type="GO" id="GO:0005975">
    <property type="term" value="P:carbohydrate metabolic process"/>
    <property type="evidence" value="ECO:0007669"/>
    <property type="project" value="InterPro"/>
</dbReference>
<feature type="binding site" evidence="10">
    <location>
        <position position="170"/>
    </location>
    <ligand>
        <name>Mg(2+)</name>
        <dbReference type="ChEBI" id="CHEBI:18420"/>
    </ligand>
</feature>
<dbReference type="InterPro" id="IPR023214">
    <property type="entry name" value="HAD_sf"/>
</dbReference>
<name>A0A1T0CT47_9GAMM</name>
<keyword evidence="9 10" id="KW-0119">Carbohydrate metabolism</keyword>
<dbReference type="Proteomes" id="UP000189800">
    <property type="component" value="Unassembled WGS sequence"/>
</dbReference>
<dbReference type="Gene3D" id="1.10.150.240">
    <property type="entry name" value="Putative phosphatase, domain 2"/>
    <property type="match status" value="1"/>
</dbReference>
<evidence type="ECO:0000313" key="11">
    <source>
        <dbReference type="EMBL" id="OOS25504.1"/>
    </source>
</evidence>
<dbReference type="SFLD" id="SFLDG01135">
    <property type="entry name" value="C1.5.6:_HAD__Beta-PGM__Phospha"/>
    <property type="match status" value="1"/>
</dbReference>
<evidence type="ECO:0000256" key="7">
    <source>
        <dbReference type="ARBA" id="ARBA00022801"/>
    </source>
</evidence>
<dbReference type="GO" id="GO:0006281">
    <property type="term" value="P:DNA repair"/>
    <property type="evidence" value="ECO:0007669"/>
    <property type="project" value="TreeGrafter"/>
</dbReference>
<dbReference type="PANTHER" id="PTHR43434:SF1">
    <property type="entry name" value="PHOSPHOGLYCOLATE PHOSPHATASE"/>
    <property type="match status" value="1"/>
</dbReference>
<dbReference type="HAMAP" id="MF_00495">
    <property type="entry name" value="GPH_hydrolase_bact"/>
    <property type="match status" value="1"/>
</dbReference>
<proteinExistence type="inferred from homology"/>
<protein>
    <recommendedName>
        <fullName evidence="5 10">Phosphoglycolate phosphatase</fullName>
        <shortName evidence="10">PGP</shortName>
        <shortName evidence="10">PGPase</shortName>
        <ecNumber evidence="5 10">3.1.3.18</ecNumber>
    </recommendedName>
</protein>
<dbReference type="NCBIfam" id="TIGR01549">
    <property type="entry name" value="HAD-SF-IA-v1"/>
    <property type="match status" value="1"/>
</dbReference>